<evidence type="ECO:0000313" key="11">
    <source>
        <dbReference type="EMBL" id="KAI5419577.1"/>
    </source>
</evidence>
<dbReference type="InterPro" id="IPR015886">
    <property type="entry name" value="H2TH_FPG"/>
</dbReference>
<dbReference type="SUPFAM" id="SSF81624">
    <property type="entry name" value="N-terminal domain of MutM-like DNA repair proteins"/>
    <property type="match status" value="1"/>
</dbReference>
<dbReference type="SMART" id="SM01232">
    <property type="entry name" value="H2TH"/>
    <property type="match status" value="1"/>
</dbReference>
<keyword evidence="6" id="KW-0234">DNA repair</keyword>
<comment type="similarity">
    <text evidence="2">Belongs to the FPG family.</text>
</comment>
<dbReference type="GO" id="GO:0008270">
    <property type="term" value="F:zinc ion binding"/>
    <property type="evidence" value="ECO:0007669"/>
    <property type="project" value="InterPro"/>
</dbReference>
<keyword evidence="12" id="KW-1185">Reference proteome</keyword>
<evidence type="ECO:0000256" key="9">
    <source>
        <dbReference type="ARBA" id="ARBA00023295"/>
    </source>
</evidence>
<dbReference type="SUPFAM" id="SSF46946">
    <property type="entry name" value="S13-like H2TH domain"/>
    <property type="match status" value="1"/>
</dbReference>
<dbReference type="PROSITE" id="PS51068">
    <property type="entry name" value="FPG_CAT"/>
    <property type="match status" value="1"/>
</dbReference>
<dbReference type="FunFam" id="3.20.190.10:FF:000004">
    <property type="entry name" value="Putative Formamidopyrimidine-DNA glycosylase"/>
    <property type="match status" value="1"/>
</dbReference>
<dbReference type="Pfam" id="PF06831">
    <property type="entry name" value="H2TH"/>
    <property type="match status" value="1"/>
</dbReference>
<sequence length="459" mass="52106">MLSVVGQIEIRVGLMDAHRQLKSEELFNGISQVEEIGTEKGIFPKKINQQSYPKYLLLLVMKHDREAWYEGYVPSSLSIQDTFGVYQAAGKADAILLLPRRLSACRHHQKINTQNCIGKKITKCIVADDSKVIDGVSHSEFEASVIGKTIVAARRKGKNMWLQLDFPSFPFFQFGMAGAIYIRGVAVINYKRSAVNDEDEWPSKYSKFFIQLDDGLEISFTDKRRFAKVRLLKDPTSVPPISELGPDALFEPMTLDEFTGRLHKKKTEIKVLLLDQSYISGIGNWVADEVLYMQGFIHSSQLLVCREKTAQLCMSVVKRLLKKQLKLKHVTKYNISQLQWQRKRINGRTCETKLKKTQLISNRKLTSDNPNATTTSLQQLFSRSPLNTPQAAATQHRMPAVSMSATTLNRAPSHLQNQQYRAGILNDFRNSHPQQTSQLQQQVQTKPILTLNLNLSHSC</sequence>
<evidence type="ECO:0000256" key="1">
    <source>
        <dbReference type="ARBA" id="ARBA00001668"/>
    </source>
</evidence>
<dbReference type="GO" id="GO:0008534">
    <property type="term" value="F:oxidized purine nucleobase lesion DNA N-glycosylase activity"/>
    <property type="evidence" value="ECO:0007669"/>
    <property type="project" value="UniProtKB-EC"/>
</dbReference>
<gene>
    <name evidence="11" type="ORF">KIW84_043661</name>
</gene>
<keyword evidence="4" id="KW-0378">Hydrolase</keyword>
<dbReference type="SMART" id="SM00898">
    <property type="entry name" value="Fapy_DNA_glyco"/>
    <property type="match status" value="1"/>
</dbReference>
<dbReference type="Proteomes" id="UP001058974">
    <property type="component" value="Chromosome 4"/>
</dbReference>
<dbReference type="GO" id="GO:0016829">
    <property type="term" value="F:lyase activity"/>
    <property type="evidence" value="ECO:0007669"/>
    <property type="project" value="UniProtKB-KW"/>
</dbReference>
<dbReference type="EMBL" id="JAMSHJ010000004">
    <property type="protein sequence ID" value="KAI5419577.1"/>
    <property type="molecule type" value="Genomic_DNA"/>
</dbReference>
<dbReference type="InterPro" id="IPR010979">
    <property type="entry name" value="Ribosomal_uS13-like_H2TH"/>
</dbReference>
<evidence type="ECO:0000256" key="2">
    <source>
        <dbReference type="ARBA" id="ARBA00009409"/>
    </source>
</evidence>
<dbReference type="GO" id="GO:0003684">
    <property type="term" value="F:damaged DNA binding"/>
    <property type="evidence" value="ECO:0007669"/>
    <property type="project" value="InterPro"/>
</dbReference>
<name>A0A9D4XG20_PEA</name>
<proteinExistence type="inferred from homology"/>
<evidence type="ECO:0000259" key="10">
    <source>
        <dbReference type="PROSITE" id="PS51068"/>
    </source>
</evidence>
<dbReference type="Gene3D" id="1.10.8.50">
    <property type="match status" value="1"/>
</dbReference>
<evidence type="ECO:0000256" key="8">
    <source>
        <dbReference type="ARBA" id="ARBA00023268"/>
    </source>
</evidence>
<dbReference type="Pfam" id="PF01149">
    <property type="entry name" value="Fapy_DNA_glyco"/>
    <property type="match status" value="1"/>
</dbReference>
<dbReference type="InterPro" id="IPR012319">
    <property type="entry name" value="FPG_cat"/>
</dbReference>
<dbReference type="GO" id="GO:0006284">
    <property type="term" value="P:base-excision repair"/>
    <property type="evidence" value="ECO:0007669"/>
    <property type="project" value="InterPro"/>
</dbReference>
<keyword evidence="9" id="KW-0326">Glycosidase</keyword>
<evidence type="ECO:0000256" key="3">
    <source>
        <dbReference type="ARBA" id="ARBA00022763"/>
    </source>
</evidence>
<dbReference type="GO" id="GO:0005634">
    <property type="term" value="C:nucleus"/>
    <property type="evidence" value="ECO:0007669"/>
    <property type="project" value="TreeGrafter"/>
</dbReference>
<evidence type="ECO:0000313" key="12">
    <source>
        <dbReference type="Proteomes" id="UP001058974"/>
    </source>
</evidence>
<dbReference type="AlphaFoldDB" id="A0A9D4XG20"/>
<dbReference type="PANTHER" id="PTHR22993:SF9">
    <property type="entry name" value="FORMAMIDOPYRIMIDINE-DNA GLYCOSYLASE"/>
    <property type="match status" value="1"/>
</dbReference>
<comment type="caution">
    <text evidence="11">The sequence shown here is derived from an EMBL/GenBank/DDBJ whole genome shotgun (WGS) entry which is preliminary data.</text>
</comment>
<dbReference type="CDD" id="cd08972">
    <property type="entry name" value="PF_Nei_N"/>
    <property type="match status" value="1"/>
</dbReference>
<dbReference type="PANTHER" id="PTHR22993">
    <property type="entry name" value="FORMAMIDOPYRIMIDINE-DNA GLYCOSYLASE"/>
    <property type="match status" value="1"/>
</dbReference>
<dbReference type="Gramene" id="Psat04G0366100-T1">
    <property type="protein sequence ID" value="KAI5419577.1"/>
    <property type="gene ID" value="KIW84_043661"/>
</dbReference>
<evidence type="ECO:0000256" key="6">
    <source>
        <dbReference type="ARBA" id="ARBA00023204"/>
    </source>
</evidence>
<dbReference type="InterPro" id="IPR035937">
    <property type="entry name" value="FPG_N"/>
</dbReference>
<feature type="domain" description="Formamidopyrimidine-DNA glycosylase catalytic" evidence="10">
    <location>
        <begin position="118"/>
        <end position="227"/>
    </location>
</feature>
<dbReference type="GO" id="GO:0003906">
    <property type="term" value="F:DNA-(apurinic or apyrimidinic site) endonuclease activity"/>
    <property type="evidence" value="ECO:0007669"/>
    <property type="project" value="InterPro"/>
</dbReference>
<organism evidence="11 12">
    <name type="scientific">Pisum sativum</name>
    <name type="common">Garden pea</name>
    <name type="synonym">Lathyrus oleraceus</name>
    <dbReference type="NCBI Taxonomy" id="3888"/>
    <lineage>
        <taxon>Eukaryota</taxon>
        <taxon>Viridiplantae</taxon>
        <taxon>Streptophyta</taxon>
        <taxon>Embryophyta</taxon>
        <taxon>Tracheophyta</taxon>
        <taxon>Spermatophyta</taxon>
        <taxon>Magnoliopsida</taxon>
        <taxon>eudicotyledons</taxon>
        <taxon>Gunneridae</taxon>
        <taxon>Pentapetalae</taxon>
        <taxon>rosids</taxon>
        <taxon>fabids</taxon>
        <taxon>Fabales</taxon>
        <taxon>Fabaceae</taxon>
        <taxon>Papilionoideae</taxon>
        <taxon>50 kb inversion clade</taxon>
        <taxon>NPAAA clade</taxon>
        <taxon>Hologalegina</taxon>
        <taxon>IRL clade</taxon>
        <taxon>Fabeae</taxon>
        <taxon>Lathyrus</taxon>
    </lineage>
</organism>
<evidence type="ECO:0000256" key="7">
    <source>
        <dbReference type="ARBA" id="ARBA00023239"/>
    </source>
</evidence>
<evidence type="ECO:0000256" key="4">
    <source>
        <dbReference type="ARBA" id="ARBA00022801"/>
    </source>
</evidence>
<protein>
    <recommendedName>
        <fullName evidence="10">Formamidopyrimidine-DNA glycosylase catalytic domain-containing protein</fullName>
    </recommendedName>
</protein>
<comment type="catalytic activity">
    <reaction evidence="1">
        <text>Hydrolysis of DNA containing ring-opened 7-methylguanine residues, releasing 2,6-diamino-4-hydroxy-5-(N-methyl)formamidopyrimidine.</text>
        <dbReference type="EC" id="3.2.2.23"/>
    </reaction>
</comment>
<keyword evidence="5" id="KW-0238">DNA-binding</keyword>
<keyword evidence="7" id="KW-0456">Lyase</keyword>
<keyword evidence="8" id="KW-0511">Multifunctional enzyme</keyword>
<reference evidence="11 12" key="1">
    <citation type="journal article" date="2022" name="Nat. Genet.">
        <title>Improved pea reference genome and pan-genome highlight genomic features and evolutionary characteristics.</title>
        <authorList>
            <person name="Yang T."/>
            <person name="Liu R."/>
            <person name="Luo Y."/>
            <person name="Hu S."/>
            <person name="Wang D."/>
            <person name="Wang C."/>
            <person name="Pandey M.K."/>
            <person name="Ge S."/>
            <person name="Xu Q."/>
            <person name="Li N."/>
            <person name="Li G."/>
            <person name="Huang Y."/>
            <person name="Saxena R.K."/>
            <person name="Ji Y."/>
            <person name="Li M."/>
            <person name="Yan X."/>
            <person name="He Y."/>
            <person name="Liu Y."/>
            <person name="Wang X."/>
            <person name="Xiang C."/>
            <person name="Varshney R.K."/>
            <person name="Ding H."/>
            <person name="Gao S."/>
            <person name="Zong X."/>
        </authorList>
    </citation>
    <scope>NUCLEOTIDE SEQUENCE [LARGE SCALE GENOMIC DNA]</scope>
    <source>
        <strain evidence="11 12">cv. Zhongwan 6</strain>
    </source>
</reference>
<evidence type="ECO:0000256" key="5">
    <source>
        <dbReference type="ARBA" id="ARBA00023125"/>
    </source>
</evidence>
<keyword evidence="3" id="KW-0227">DNA damage</keyword>
<accession>A0A9D4XG20</accession>
<dbReference type="Gene3D" id="3.20.190.10">
    <property type="entry name" value="MutM-like, N-terminal"/>
    <property type="match status" value="1"/>
</dbReference>